<evidence type="ECO:0000256" key="1">
    <source>
        <dbReference type="SAM" id="MobiDB-lite"/>
    </source>
</evidence>
<evidence type="ECO:0000313" key="3">
    <source>
        <dbReference type="EnsemblMetazoa" id="AMEC011925-PA"/>
    </source>
</evidence>
<reference evidence="4" key="1">
    <citation type="submission" date="2014-01" db="EMBL/GenBank/DDBJ databases">
        <title>The Genome Sequence of Anopheles melas CM1001059_A (V2).</title>
        <authorList>
            <consortium name="The Broad Institute Genomics Platform"/>
            <person name="Neafsey D.E."/>
            <person name="Besansky N."/>
            <person name="Howell P."/>
            <person name="Walton C."/>
            <person name="Young S.K."/>
            <person name="Zeng Q."/>
            <person name="Gargeya S."/>
            <person name="Fitzgerald M."/>
            <person name="Haas B."/>
            <person name="Abouelleil A."/>
            <person name="Allen A.W."/>
            <person name="Alvarado L."/>
            <person name="Arachchi H.M."/>
            <person name="Berlin A.M."/>
            <person name="Chapman S.B."/>
            <person name="Gainer-Dewar J."/>
            <person name="Goldberg J."/>
            <person name="Griggs A."/>
            <person name="Gujja S."/>
            <person name="Hansen M."/>
            <person name="Howarth C."/>
            <person name="Imamovic A."/>
            <person name="Ireland A."/>
            <person name="Larimer J."/>
            <person name="McCowan C."/>
            <person name="Murphy C."/>
            <person name="Pearson M."/>
            <person name="Poon T.W."/>
            <person name="Priest M."/>
            <person name="Roberts A."/>
            <person name="Saif S."/>
            <person name="Shea T."/>
            <person name="Sisk P."/>
            <person name="Sykes S."/>
            <person name="Wortman J."/>
            <person name="Nusbaum C."/>
            <person name="Birren B."/>
        </authorList>
    </citation>
    <scope>NUCLEOTIDE SEQUENCE [LARGE SCALE GENOMIC DNA]</scope>
    <source>
        <strain evidence="4">CM1001059</strain>
    </source>
</reference>
<keyword evidence="2" id="KW-0732">Signal</keyword>
<organism evidence="3 4">
    <name type="scientific">Anopheles melas</name>
    <dbReference type="NCBI Taxonomy" id="34690"/>
    <lineage>
        <taxon>Eukaryota</taxon>
        <taxon>Metazoa</taxon>
        <taxon>Ecdysozoa</taxon>
        <taxon>Arthropoda</taxon>
        <taxon>Hexapoda</taxon>
        <taxon>Insecta</taxon>
        <taxon>Pterygota</taxon>
        <taxon>Neoptera</taxon>
        <taxon>Endopterygota</taxon>
        <taxon>Diptera</taxon>
        <taxon>Nematocera</taxon>
        <taxon>Culicoidea</taxon>
        <taxon>Culicidae</taxon>
        <taxon>Anophelinae</taxon>
        <taxon>Anopheles</taxon>
    </lineage>
</organism>
<feature type="compositionally biased region" description="Acidic residues" evidence="1">
    <location>
        <begin position="207"/>
        <end position="216"/>
    </location>
</feature>
<evidence type="ECO:0000313" key="4">
    <source>
        <dbReference type="Proteomes" id="UP000075902"/>
    </source>
</evidence>
<feature type="signal peptide" evidence="2">
    <location>
        <begin position="1"/>
        <end position="18"/>
    </location>
</feature>
<feature type="compositionally biased region" description="Acidic residues" evidence="1">
    <location>
        <begin position="228"/>
        <end position="241"/>
    </location>
</feature>
<dbReference type="AlphaFoldDB" id="A0A182U0Y8"/>
<feature type="chain" id="PRO_5008137560" description="ZAD domain-containing protein" evidence="2">
    <location>
        <begin position="19"/>
        <end position="241"/>
    </location>
</feature>
<feature type="compositionally biased region" description="Basic and acidic residues" evidence="1">
    <location>
        <begin position="158"/>
        <end position="174"/>
    </location>
</feature>
<dbReference type="Proteomes" id="UP000075902">
    <property type="component" value="Unassembled WGS sequence"/>
</dbReference>
<feature type="compositionally biased region" description="Acidic residues" evidence="1">
    <location>
        <begin position="110"/>
        <end position="125"/>
    </location>
</feature>
<feature type="region of interest" description="Disordered" evidence="1">
    <location>
        <begin position="93"/>
        <end position="241"/>
    </location>
</feature>
<proteinExistence type="predicted"/>
<sequence>MIPAGMMMVVMLRATVELQLSVRDDHDANICANCILSIEAFFKYKAQCVQNDRLLRKKRVSFFAELGLAADSGDGIVGANDLSYQSAAVAPKLSSKRRRLSRNGDGGELGNEEEEEEEEEEEDELSTDRKRHRTGDLPDDDDDDDSSGSIKKSYNGDAHVEGVGKVENDGKEVDLGPYQIKQEAIDPDRDGEEENRNQQQQQQQHLEDEDDDEEEYFNPNQFLAQETQIDEEDEIGEDADN</sequence>
<dbReference type="EnsemblMetazoa" id="AMEC011925-RA">
    <property type="protein sequence ID" value="AMEC011925-PA"/>
    <property type="gene ID" value="AMEC011925"/>
</dbReference>
<accession>A0A182U0Y8</accession>
<reference evidence="3" key="2">
    <citation type="submission" date="2020-05" db="UniProtKB">
        <authorList>
            <consortium name="EnsemblMetazoa"/>
        </authorList>
    </citation>
    <scope>IDENTIFICATION</scope>
    <source>
        <strain evidence="3">CM1001059</strain>
    </source>
</reference>
<dbReference type="STRING" id="34690.A0A182U0Y8"/>
<name>A0A182U0Y8_9DIPT</name>
<keyword evidence="4" id="KW-1185">Reference proteome</keyword>
<evidence type="ECO:0000256" key="2">
    <source>
        <dbReference type="SAM" id="SignalP"/>
    </source>
</evidence>
<protein>
    <recommendedName>
        <fullName evidence="5">ZAD domain-containing protein</fullName>
    </recommendedName>
</protein>
<dbReference type="VEuPathDB" id="VectorBase:AMEC011925"/>
<feature type="compositionally biased region" description="Acidic residues" evidence="1">
    <location>
        <begin position="137"/>
        <end position="146"/>
    </location>
</feature>
<evidence type="ECO:0008006" key="5">
    <source>
        <dbReference type="Google" id="ProtNLM"/>
    </source>
</evidence>